<accession>A0ABR4CGQ6</accession>
<dbReference type="InterPro" id="IPR022703">
    <property type="entry name" value="DUF3533"/>
</dbReference>
<evidence type="ECO:0000313" key="5">
    <source>
        <dbReference type="Proteomes" id="UP001595075"/>
    </source>
</evidence>
<name>A0ABR4CGQ6_9HELO</name>
<evidence type="ECO:0000313" key="4">
    <source>
        <dbReference type="EMBL" id="KAL2068939.1"/>
    </source>
</evidence>
<dbReference type="Pfam" id="PF12051">
    <property type="entry name" value="DUF3533"/>
    <property type="match status" value="1"/>
</dbReference>
<feature type="transmembrane region" description="Helical" evidence="2">
    <location>
        <begin position="269"/>
        <end position="288"/>
    </location>
</feature>
<keyword evidence="2" id="KW-0472">Membrane</keyword>
<dbReference type="PANTHER" id="PTHR34814:SF2">
    <property type="entry name" value="DUF3533 DOMAIN-CONTAINING PROTEIN"/>
    <property type="match status" value="1"/>
</dbReference>
<reference evidence="4 5" key="1">
    <citation type="journal article" date="2024" name="Commun. Biol.">
        <title>Comparative genomic analysis of thermophilic fungi reveals convergent evolutionary adaptations and gene losses.</title>
        <authorList>
            <person name="Steindorff A.S."/>
            <person name="Aguilar-Pontes M.V."/>
            <person name="Robinson A.J."/>
            <person name="Andreopoulos B."/>
            <person name="LaButti K."/>
            <person name="Kuo A."/>
            <person name="Mondo S."/>
            <person name="Riley R."/>
            <person name="Otillar R."/>
            <person name="Haridas S."/>
            <person name="Lipzen A."/>
            <person name="Grimwood J."/>
            <person name="Schmutz J."/>
            <person name="Clum A."/>
            <person name="Reid I.D."/>
            <person name="Moisan M.C."/>
            <person name="Butler G."/>
            <person name="Nguyen T.T.M."/>
            <person name="Dewar K."/>
            <person name="Conant G."/>
            <person name="Drula E."/>
            <person name="Henrissat B."/>
            <person name="Hansel C."/>
            <person name="Singer S."/>
            <person name="Hutchinson M.I."/>
            <person name="de Vries R.P."/>
            <person name="Natvig D.O."/>
            <person name="Powell A.J."/>
            <person name="Tsang A."/>
            <person name="Grigoriev I.V."/>
        </authorList>
    </citation>
    <scope>NUCLEOTIDE SEQUENCE [LARGE SCALE GENOMIC DNA]</scope>
    <source>
        <strain evidence="4 5">CBS 494.80</strain>
    </source>
</reference>
<feature type="compositionally biased region" description="Basic and acidic residues" evidence="1">
    <location>
        <begin position="481"/>
        <end position="494"/>
    </location>
</feature>
<dbReference type="InterPro" id="IPR053001">
    <property type="entry name" value="MNNG_permease-like"/>
</dbReference>
<proteinExistence type="predicted"/>
<feature type="domain" description="DUF3533" evidence="3">
    <location>
        <begin position="83"/>
        <end position="442"/>
    </location>
</feature>
<feature type="transmembrane region" description="Helical" evidence="2">
    <location>
        <begin position="373"/>
        <end position="394"/>
    </location>
</feature>
<organism evidence="4 5">
    <name type="scientific">Oculimacula yallundae</name>
    <dbReference type="NCBI Taxonomy" id="86028"/>
    <lineage>
        <taxon>Eukaryota</taxon>
        <taxon>Fungi</taxon>
        <taxon>Dikarya</taxon>
        <taxon>Ascomycota</taxon>
        <taxon>Pezizomycotina</taxon>
        <taxon>Leotiomycetes</taxon>
        <taxon>Helotiales</taxon>
        <taxon>Ploettnerulaceae</taxon>
        <taxon>Oculimacula</taxon>
    </lineage>
</organism>
<keyword evidence="2" id="KW-0812">Transmembrane</keyword>
<evidence type="ECO:0000259" key="3">
    <source>
        <dbReference type="Pfam" id="PF12051"/>
    </source>
</evidence>
<keyword evidence="5" id="KW-1185">Reference proteome</keyword>
<dbReference type="Proteomes" id="UP001595075">
    <property type="component" value="Unassembled WGS sequence"/>
</dbReference>
<feature type="transmembrane region" description="Helical" evidence="2">
    <location>
        <begin position="346"/>
        <end position="366"/>
    </location>
</feature>
<feature type="transmembrane region" description="Helical" evidence="2">
    <location>
        <begin position="309"/>
        <end position="334"/>
    </location>
</feature>
<evidence type="ECO:0000256" key="2">
    <source>
        <dbReference type="SAM" id="Phobius"/>
    </source>
</evidence>
<feature type="region of interest" description="Disordered" evidence="1">
    <location>
        <begin position="481"/>
        <end position="515"/>
    </location>
</feature>
<protein>
    <recommendedName>
        <fullName evidence="3">DUF3533 domain-containing protein</fullName>
    </recommendedName>
</protein>
<dbReference type="EMBL" id="JAZHXI010000008">
    <property type="protein sequence ID" value="KAL2068939.1"/>
    <property type="molecule type" value="Genomic_DNA"/>
</dbReference>
<dbReference type="PANTHER" id="PTHR34814">
    <property type="entry name" value="NITROSOGUANIDINE RESISTANCE PROTEIN SNG1"/>
    <property type="match status" value="1"/>
</dbReference>
<feature type="transmembrane region" description="Helical" evidence="2">
    <location>
        <begin position="80"/>
        <end position="103"/>
    </location>
</feature>
<feature type="region of interest" description="Disordered" evidence="1">
    <location>
        <begin position="1"/>
        <end position="36"/>
    </location>
</feature>
<keyword evidence="2" id="KW-1133">Transmembrane helix</keyword>
<gene>
    <name evidence="4" type="ORF">VTL71DRAFT_15277</name>
</gene>
<feature type="compositionally biased region" description="Polar residues" evidence="1">
    <location>
        <begin position="1"/>
        <end position="31"/>
    </location>
</feature>
<comment type="caution">
    <text evidence="4">The sequence shown here is derived from an EMBL/GenBank/DDBJ whole genome shotgun (WGS) entry which is preliminary data.</text>
</comment>
<feature type="transmembrane region" description="Helical" evidence="2">
    <location>
        <begin position="430"/>
        <end position="451"/>
    </location>
</feature>
<evidence type="ECO:0000256" key="1">
    <source>
        <dbReference type="SAM" id="MobiDB-lite"/>
    </source>
</evidence>
<sequence>MHSPTQQRPSTSFAASKPSIAQSLDASSRFSDQPRGTGLVKNEMLLRFHPTSIYPKANQTRTHGHNKAIRPVRMKFLKAAGINFLLLQLLFFTLFVYIFGALYHQTERIYALDILFVDYDGGSIGQAVRDAYASLEGKSFPTLKERPASQVEIGSLRERVCQTDYWAAFYISPGASARLESAIGGTDAASYAGTDVLTYVWNEARYPAVIDSAISANLKTLSAAARIHYTTNRTLGLIDLTNRDAVSAFANPWTLQDINIQSTSQGSRLIYNTLVIILILIQEFFYLGTVNGLYAEFKIYNKLYPHRIITYRFCISLAYTFIGSLCVTGAIWAFKAGWDVNSAQFVLNWAILWLFAHLNFLAMDLFTVWLAPAYVPMALITWVIFNVTSVLLPFELSNGFYRWAYALPAHEVYQGLLDIWSSGCNPQLHYALPILFAWEILGLVFSALGIYKRCHYARVAEEAQEAALQQKADAALAYEKKHDQERDENMETRRSIGAVQESGQDKVEEVPSLDRLQTVEREKIEEAIRDEDEVLRREQTRVNKTCNFGPSFGFTSYGDSDTE</sequence>